<comment type="caution">
    <text evidence="1">The sequence shown here is derived from an EMBL/GenBank/DDBJ whole genome shotgun (WGS) entry which is preliminary data.</text>
</comment>
<reference evidence="1" key="1">
    <citation type="submission" date="2020-04" db="EMBL/GenBank/DDBJ databases">
        <authorList>
            <person name="Alioto T."/>
            <person name="Alioto T."/>
            <person name="Gomez Garrido J."/>
        </authorList>
    </citation>
    <scope>NUCLEOTIDE SEQUENCE</scope>
    <source>
        <strain evidence="1">A484AB</strain>
    </source>
</reference>
<evidence type="ECO:0000313" key="1">
    <source>
        <dbReference type="EMBL" id="CAB4001702.1"/>
    </source>
</evidence>
<gene>
    <name evidence="1" type="ORF">PACLA_8A041884</name>
</gene>
<name>A0A7D9E7I9_PARCT</name>
<organism evidence="1 2">
    <name type="scientific">Paramuricea clavata</name>
    <name type="common">Red gorgonian</name>
    <name type="synonym">Violescent sea-whip</name>
    <dbReference type="NCBI Taxonomy" id="317549"/>
    <lineage>
        <taxon>Eukaryota</taxon>
        <taxon>Metazoa</taxon>
        <taxon>Cnidaria</taxon>
        <taxon>Anthozoa</taxon>
        <taxon>Octocorallia</taxon>
        <taxon>Malacalcyonacea</taxon>
        <taxon>Plexauridae</taxon>
        <taxon>Paramuricea</taxon>
    </lineage>
</organism>
<dbReference type="EMBL" id="CACRXK020004157">
    <property type="protein sequence ID" value="CAB4001702.1"/>
    <property type="molecule type" value="Genomic_DNA"/>
</dbReference>
<dbReference type="Proteomes" id="UP001152795">
    <property type="component" value="Unassembled WGS sequence"/>
</dbReference>
<sequence>MIVKKDALMLTGINEEQAKQQALNYTLINTPVALPAANFATIFQPSTFQATNAMQFAPAFFSTLPLTVPQLTTTTVNTAPFVHPQVQPEYNCVLGEPATGVFYGYQPYYPANGCQYMPYAEQQEM</sequence>
<proteinExistence type="predicted"/>
<evidence type="ECO:0000313" key="2">
    <source>
        <dbReference type="Proteomes" id="UP001152795"/>
    </source>
</evidence>
<keyword evidence="2" id="KW-1185">Reference proteome</keyword>
<dbReference type="AlphaFoldDB" id="A0A7D9E7I9"/>
<accession>A0A7D9E7I9</accession>
<protein>
    <submittedName>
        <fullName evidence="1">Uncharacterized protein</fullName>
    </submittedName>
</protein>